<protein>
    <recommendedName>
        <fullName evidence="4">Light-independent protochlorophyllide reductase subunit B-like C-terminal domain-containing protein</fullName>
    </recommendedName>
</protein>
<comment type="caution">
    <text evidence="2">The sequence shown here is derived from an EMBL/GenBank/DDBJ whole genome shotgun (WGS) entry which is preliminary data.</text>
</comment>
<dbReference type="Proteomes" id="UP000177528">
    <property type="component" value="Unassembled WGS sequence"/>
</dbReference>
<feature type="region of interest" description="Disordered" evidence="1">
    <location>
        <begin position="87"/>
        <end position="107"/>
    </location>
</feature>
<gene>
    <name evidence="2" type="ORF">A3D99_03945</name>
</gene>
<evidence type="ECO:0008006" key="4">
    <source>
        <dbReference type="Google" id="ProtNLM"/>
    </source>
</evidence>
<evidence type="ECO:0000313" key="3">
    <source>
        <dbReference type="Proteomes" id="UP000177528"/>
    </source>
</evidence>
<name>A0A1G1X2S1_9BACT</name>
<feature type="compositionally biased region" description="Basic and acidic residues" evidence="1">
    <location>
        <begin position="9"/>
        <end position="20"/>
    </location>
</feature>
<accession>A0A1G1X2S1</accession>
<evidence type="ECO:0000313" key="2">
    <source>
        <dbReference type="EMBL" id="OGY33860.1"/>
    </source>
</evidence>
<dbReference type="EMBL" id="MHHR01000026">
    <property type="protein sequence ID" value="OGY33860.1"/>
    <property type="molecule type" value="Genomic_DNA"/>
</dbReference>
<feature type="region of interest" description="Disordered" evidence="1">
    <location>
        <begin position="1"/>
        <end position="20"/>
    </location>
</feature>
<evidence type="ECO:0000256" key="1">
    <source>
        <dbReference type="SAM" id="MobiDB-lite"/>
    </source>
</evidence>
<proteinExistence type="predicted"/>
<reference evidence="2 3" key="1">
    <citation type="journal article" date="2016" name="Nat. Commun.">
        <title>Thousands of microbial genomes shed light on interconnected biogeochemical processes in an aquifer system.</title>
        <authorList>
            <person name="Anantharaman K."/>
            <person name="Brown C.T."/>
            <person name="Hug L.A."/>
            <person name="Sharon I."/>
            <person name="Castelle C.J."/>
            <person name="Probst A.J."/>
            <person name="Thomas B.C."/>
            <person name="Singh A."/>
            <person name="Wilkins M.J."/>
            <person name="Karaoz U."/>
            <person name="Brodie E.L."/>
            <person name="Williams K.H."/>
            <person name="Hubbard S.S."/>
            <person name="Banfield J.F."/>
        </authorList>
    </citation>
    <scope>NUCLEOTIDE SEQUENCE [LARGE SCALE GENOMIC DNA]</scope>
</reference>
<sequence>MFSLFKKKSKEEPTTDNESMRWDASATQALQQAVAQAPVPGVMKQQVKRQLQQAAEEYARNAGKTSVSPEDLMNGLMSRLPENMRKKVEEAAKKGPEGLKDLEKEIK</sequence>
<dbReference type="AlphaFoldDB" id="A0A1G1X2S1"/>
<organism evidence="2 3">
    <name type="scientific">Candidatus Andersenbacteria bacterium RIFCSPHIGHO2_12_FULL_45_11</name>
    <dbReference type="NCBI Taxonomy" id="1797281"/>
    <lineage>
        <taxon>Bacteria</taxon>
        <taxon>Candidatus Anderseniibacteriota</taxon>
    </lineage>
</organism>